<feature type="region of interest" description="Disordered" evidence="1">
    <location>
        <begin position="1"/>
        <end position="71"/>
    </location>
</feature>
<dbReference type="AlphaFoldDB" id="A0A2I2F9Y6"/>
<dbReference type="EMBL" id="KZ559143">
    <property type="protein sequence ID" value="PLB37443.1"/>
    <property type="molecule type" value="Genomic_DNA"/>
</dbReference>
<name>A0A2I2F9Y6_ASPCN</name>
<dbReference type="GeneID" id="36526027"/>
<protein>
    <submittedName>
        <fullName evidence="2">Uncharacterized protein</fullName>
    </submittedName>
</protein>
<keyword evidence="3" id="KW-1185">Reference proteome</keyword>
<proteinExistence type="predicted"/>
<feature type="compositionally biased region" description="Basic and acidic residues" evidence="1">
    <location>
        <begin position="34"/>
        <end position="45"/>
    </location>
</feature>
<sequence>MGKVGDPVLLAPLGLSTLRPCPGSRFQEDNAENPGREGREEEKRKGNWGGGGERTGNQIGHFPSKKVKIKS</sequence>
<dbReference type="RefSeq" id="XP_024671455.1">
    <property type="nucleotide sequence ID" value="XM_024818867.1"/>
</dbReference>
<gene>
    <name evidence="2" type="ORF">BDW47DRAFT_38117</name>
</gene>
<reference evidence="2 3" key="1">
    <citation type="submission" date="2017-12" db="EMBL/GenBank/DDBJ databases">
        <authorList>
            <consortium name="DOE Joint Genome Institute"/>
            <person name="Haridas S."/>
            <person name="Kjaerbolling I."/>
            <person name="Vesth T.C."/>
            <person name="Frisvad J.C."/>
            <person name="Nybo J.L."/>
            <person name="Theobald S."/>
            <person name="Kuo A."/>
            <person name="Bowyer P."/>
            <person name="Matsuda Y."/>
            <person name="Mondo S."/>
            <person name="Lyhne E.K."/>
            <person name="Kogle M.E."/>
            <person name="Clum A."/>
            <person name="Lipzen A."/>
            <person name="Salamov A."/>
            <person name="Ngan C.Y."/>
            <person name="Daum C."/>
            <person name="Chiniquy J."/>
            <person name="Barry K."/>
            <person name="LaButti K."/>
            <person name="Simmons B.A."/>
            <person name="Magnuson J.K."/>
            <person name="Mortensen U.H."/>
            <person name="Larsen T.O."/>
            <person name="Grigoriev I.V."/>
            <person name="Baker S.E."/>
            <person name="Andersen M.R."/>
            <person name="Nordberg H.P."/>
            <person name="Cantor M.N."/>
            <person name="Hua S.X."/>
        </authorList>
    </citation>
    <scope>NUCLEOTIDE SEQUENCE [LARGE SCALE GENOMIC DNA]</scope>
    <source>
        <strain evidence="2 3">CBS 102.13</strain>
    </source>
</reference>
<evidence type="ECO:0000256" key="1">
    <source>
        <dbReference type="SAM" id="MobiDB-lite"/>
    </source>
</evidence>
<dbReference type="Proteomes" id="UP000234585">
    <property type="component" value="Unassembled WGS sequence"/>
</dbReference>
<evidence type="ECO:0000313" key="2">
    <source>
        <dbReference type="EMBL" id="PLB37443.1"/>
    </source>
</evidence>
<evidence type="ECO:0000313" key="3">
    <source>
        <dbReference type="Proteomes" id="UP000234585"/>
    </source>
</evidence>
<accession>A0A2I2F9Y6</accession>
<organism evidence="2 3">
    <name type="scientific">Aspergillus candidus</name>
    <dbReference type="NCBI Taxonomy" id="41067"/>
    <lineage>
        <taxon>Eukaryota</taxon>
        <taxon>Fungi</taxon>
        <taxon>Dikarya</taxon>
        <taxon>Ascomycota</taxon>
        <taxon>Pezizomycotina</taxon>
        <taxon>Eurotiomycetes</taxon>
        <taxon>Eurotiomycetidae</taxon>
        <taxon>Eurotiales</taxon>
        <taxon>Aspergillaceae</taxon>
        <taxon>Aspergillus</taxon>
        <taxon>Aspergillus subgen. Circumdati</taxon>
    </lineage>
</organism>